<protein>
    <submittedName>
        <fullName evidence="2">Uncharacterized protein</fullName>
    </submittedName>
</protein>
<keyword evidence="1" id="KW-0175">Coiled coil</keyword>
<reference evidence="2" key="2">
    <citation type="submission" date="2020-09" db="EMBL/GenBank/DDBJ databases">
        <authorList>
            <person name="Sun Q."/>
            <person name="Zhou Y."/>
        </authorList>
    </citation>
    <scope>NUCLEOTIDE SEQUENCE</scope>
    <source>
        <strain evidence="2">CGMCC 4.5737</strain>
    </source>
</reference>
<evidence type="ECO:0000256" key="1">
    <source>
        <dbReference type="SAM" id="Coils"/>
    </source>
</evidence>
<dbReference type="RefSeq" id="WP_189060211.1">
    <property type="nucleotide sequence ID" value="NZ_BMMK01000022.1"/>
</dbReference>
<dbReference type="EMBL" id="BMMK01000022">
    <property type="protein sequence ID" value="GGM67838.1"/>
    <property type="molecule type" value="Genomic_DNA"/>
</dbReference>
<organism evidence="2 3">
    <name type="scientific">Longimycelium tulufanense</name>
    <dbReference type="NCBI Taxonomy" id="907463"/>
    <lineage>
        <taxon>Bacteria</taxon>
        <taxon>Bacillati</taxon>
        <taxon>Actinomycetota</taxon>
        <taxon>Actinomycetes</taxon>
        <taxon>Pseudonocardiales</taxon>
        <taxon>Pseudonocardiaceae</taxon>
        <taxon>Longimycelium</taxon>
    </lineage>
</organism>
<feature type="coiled-coil region" evidence="1">
    <location>
        <begin position="23"/>
        <end position="50"/>
    </location>
</feature>
<evidence type="ECO:0000313" key="3">
    <source>
        <dbReference type="Proteomes" id="UP000637578"/>
    </source>
</evidence>
<keyword evidence="3" id="KW-1185">Reference proteome</keyword>
<evidence type="ECO:0000313" key="2">
    <source>
        <dbReference type="EMBL" id="GGM67838.1"/>
    </source>
</evidence>
<dbReference type="Proteomes" id="UP000637578">
    <property type="component" value="Unassembled WGS sequence"/>
</dbReference>
<accession>A0A8J3FVF6</accession>
<gene>
    <name evidence="2" type="ORF">GCM10012275_43040</name>
</gene>
<name>A0A8J3FVF6_9PSEU</name>
<proteinExistence type="predicted"/>
<reference evidence="2" key="1">
    <citation type="journal article" date="2014" name="Int. J. Syst. Evol. Microbiol.">
        <title>Complete genome sequence of Corynebacterium casei LMG S-19264T (=DSM 44701T), isolated from a smear-ripened cheese.</title>
        <authorList>
            <consortium name="US DOE Joint Genome Institute (JGI-PGF)"/>
            <person name="Walter F."/>
            <person name="Albersmeier A."/>
            <person name="Kalinowski J."/>
            <person name="Ruckert C."/>
        </authorList>
    </citation>
    <scope>NUCLEOTIDE SEQUENCE</scope>
    <source>
        <strain evidence="2">CGMCC 4.5737</strain>
    </source>
</reference>
<sequence length="210" mass="23510">MSSASPSEPASLDERVDAALDTLNQCTTALEALAGRLEKVEKALQRTQATQEHPRLYRFEEYQASDAESLAQAHAAIAQRWTRLAAWVAWFVRTYRLAGLIPACWPVHPLLVEELKAFRVAWVRAWLDPQAPPTAPVAFSEQVHRFRERLRDPNWGTPRCAVGESHTAEEVDKTFQHWASQQAGATTFALAVHAAQQLVHVHVDTGQEQS</sequence>
<dbReference type="AlphaFoldDB" id="A0A8J3FVF6"/>
<comment type="caution">
    <text evidence="2">The sequence shown here is derived from an EMBL/GenBank/DDBJ whole genome shotgun (WGS) entry which is preliminary data.</text>
</comment>